<accession>A0ABD3WUQ0</accession>
<evidence type="ECO:0000313" key="1">
    <source>
        <dbReference type="EMBL" id="KAL3877700.1"/>
    </source>
</evidence>
<dbReference type="Proteomes" id="UP001634394">
    <property type="component" value="Unassembled WGS sequence"/>
</dbReference>
<dbReference type="EMBL" id="JBJQND010000005">
    <property type="protein sequence ID" value="KAL3877700.1"/>
    <property type="molecule type" value="Genomic_DNA"/>
</dbReference>
<name>A0ABD3WUQ0_SINWO</name>
<dbReference type="AlphaFoldDB" id="A0ABD3WUQ0"/>
<proteinExistence type="predicted"/>
<organism evidence="1 2">
    <name type="scientific">Sinanodonta woodiana</name>
    <name type="common">Chinese pond mussel</name>
    <name type="synonym">Anodonta woodiana</name>
    <dbReference type="NCBI Taxonomy" id="1069815"/>
    <lineage>
        <taxon>Eukaryota</taxon>
        <taxon>Metazoa</taxon>
        <taxon>Spiralia</taxon>
        <taxon>Lophotrochozoa</taxon>
        <taxon>Mollusca</taxon>
        <taxon>Bivalvia</taxon>
        <taxon>Autobranchia</taxon>
        <taxon>Heteroconchia</taxon>
        <taxon>Palaeoheterodonta</taxon>
        <taxon>Unionida</taxon>
        <taxon>Unionoidea</taxon>
        <taxon>Unionidae</taxon>
        <taxon>Unioninae</taxon>
        <taxon>Sinanodonta</taxon>
    </lineage>
</organism>
<gene>
    <name evidence="1" type="ORF">ACJMK2_035366</name>
</gene>
<evidence type="ECO:0000313" key="2">
    <source>
        <dbReference type="Proteomes" id="UP001634394"/>
    </source>
</evidence>
<comment type="caution">
    <text evidence="1">The sequence shown here is derived from an EMBL/GenBank/DDBJ whole genome shotgun (WGS) entry which is preliminary data.</text>
</comment>
<sequence length="134" mass="15937">MNRFSALEDETALTIDNVNKAMKEAGEEVLGYRNNRKTEWISEETWTRIEERKQIKKRLFDSNSPRLKDKITKEYRGKDKEVKKSARRDRREYAERLAKEAEVAAGKKDMKTVYQNTKKLKGDYNQLYDLPSER</sequence>
<reference evidence="1 2" key="1">
    <citation type="submission" date="2024-11" db="EMBL/GenBank/DDBJ databases">
        <title>Chromosome-level genome assembly of the freshwater bivalve Anodonta woodiana.</title>
        <authorList>
            <person name="Chen X."/>
        </authorList>
    </citation>
    <scope>NUCLEOTIDE SEQUENCE [LARGE SCALE GENOMIC DNA]</scope>
    <source>
        <strain evidence="1">MN2024</strain>
        <tissue evidence="1">Gills</tissue>
    </source>
</reference>
<keyword evidence="2" id="KW-1185">Reference proteome</keyword>
<protein>
    <submittedName>
        <fullName evidence="1">Uncharacterized protein</fullName>
    </submittedName>
</protein>